<evidence type="ECO:0000313" key="1">
    <source>
        <dbReference type="EMBL" id="TCC38551.1"/>
    </source>
</evidence>
<gene>
    <name evidence="1" type="ORF">E0H92_19225</name>
</gene>
<comment type="caution">
    <text evidence="1">The sequence shown here is derived from an EMBL/GenBank/DDBJ whole genome shotgun (WGS) entry which is preliminary data.</text>
</comment>
<dbReference type="EMBL" id="SJKC01000002">
    <property type="protein sequence ID" value="TCC38551.1"/>
    <property type="molecule type" value="Genomic_DNA"/>
</dbReference>
<protein>
    <recommendedName>
        <fullName evidence="3">DNA-binding protein</fullName>
    </recommendedName>
</protein>
<evidence type="ECO:0000313" key="2">
    <source>
        <dbReference type="Proteomes" id="UP000294225"/>
    </source>
</evidence>
<dbReference type="AlphaFoldDB" id="A0A4R0IX09"/>
<dbReference type="RefSeq" id="WP_131497150.1">
    <property type="nucleotide sequence ID" value="NZ_SJKC01000002.1"/>
</dbReference>
<evidence type="ECO:0008006" key="3">
    <source>
        <dbReference type="Google" id="ProtNLM"/>
    </source>
</evidence>
<reference evidence="1 2" key="1">
    <citation type="submission" date="2019-02" db="EMBL/GenBank/DDBJ databases">
        <title>Kribbella capetownensis sp. nov. and Kribbella speibonae sp. nov., isolated from soil.</title>
        <authorList>
            <person name="Curtis S.M."/>
            <person name="Norton I."/>
            <person name="Everest G.J."/>
            <person name="Meyers P.R."/>
        </authorList>
    </citation>
    <scope>NUCLEOTIDE SEQUENCE [LARGE SCALE GENOMIC DNA]</scope>
    <source>
        <strain evidence="1 2">YM55</strain>
    </source>
</reference>
<proteinExistence type="predicted"/>
<organism evidence="1 2">
    <name type="scientific">Kribbella speibonae</name>
    <dbReference type="NCBI Taxonomy" id="1572660"/>
    <lineage>
        <taxon>Bacteria</taxon>
        <taxon>Bacillati</taxon>
        <taxon>Actinomycetota</taxon>
        <taxon>Actinomycetes</taxon>
        <taxon>Propionibacteriales</taxon>
        <taxon>Kribbellaceae</taxon>
        <taxon>Kribbella</taxon>
    </lineage>
</organism>
<name>A0A4R0IX09_9ACTN</name>
<dbReference type="Proteomes" id="UP000294225">
    <property type="component" value="Unassembled WGS sequence"/>
</dbReference>
<accession>A0A4R0IX09</accession>
<sequence length="138" mass="15428">MFRPEMDSRIYLLDEDDRTTAPDAPAVIGPSGERENIPPAVFRVIQHVLEAMRAGRAVKIVPLRTELPIDEAADAIGMGRDDLRKDVSHGAIPFRSSQYVDWVRLVDVIELDNRRYAEQQAALDELMGGDPADDDQQS</sequence>